<evidence type="ECO:0000313" key="2">
    <source>
        <dbReference type="Proteomes" id="UP000623467"/>
    </source>
</evidence>
<name>A0A8H6ZDD1_9AGAR</name>
<evidence type="ECO:0008006" key="3">
    <source>
        <dbReference type="Google" id="ProtNLM"/>
    </source>
</evidence>
<dbReference type="AlphaFoldDB" id="A0A8H6ZDD1"/>
<dbReference type="Proteomes" id="UP000623467">
    <property type="component" value="Unassembled WGS sequence"/>
</dbReference>
<accession>A0A8H6ZDD1</accession>
<organism evidence="1 2">
    <name type="scientific">Mycena sanguinolenta</name>
    <dbReference type="NCBI Taxonomy" id="230812"/>
    <lineage>
        <taxon>Eukaryota</taxon>
        <taxon>Fungi</taxon>
        <taxon>Dikarya</taxon>
        <taxon>Basidiomycota</taxon>
        <taxon>Agaricomycotina</taxon>
        <taxon>Agaricomycetes</taxon>
        <taxon>Agaricomycetidae</taxon>
        <taxon>Agaricales</taxon>
        <taxon>Marasmiineae</taxon>
        <taxon>Mycenaceae</taxon>
        <taxon>Mycena</taxon>
    </lineage>
</organism>
<protein>
    <recommendedName>
        <fullName evidence="3">F-box domain-containing protein</fullName>
    </recommendedName>
</protein>
<gene>
    <name evidence="1" type="ORF">MSAN_00114600</name>
</gene>
<dbReference type="OrthoDB" id="2872911at2759"/>
<evidence type="ECO:0000313" key="1">
    <source>
        <dbReference type="EMBL" id="KAF7376968.1"/>
    </source>
</evidence>
<reference evidence="1" key="1">
    <citation type="submission" date="2020-05" db="EMBL/GenBank/DDBJ databases">
        <title>Mycena genomes resolve the evolution of fungal bioluminescence.</title>
        <authorList>
            <person name="Tsai I.J."/>
        </authorList>
    </citation>
    <scope>NUCLEOTIDE SEQUENCE</scope>
    <source>
        <strain evidence="1">160909Yilan</strain>
    </source>
</reference>
<sequence>MDALPPELIHAIVGEIGEVGSLKMCSLVSRIFLESCQKTLFRSLTIADDHVESSTLWSRLQESPHLGRYVESIVCIFPQPNAPNAELHALCGILDHLTNVRQCVLVGDPELEDLYHWRDLPTQFSAAIVNLIQRLQLSQLHVFSIASLPGDILTMFFAAAPTLTFLETSVDPMTTADVVGPSLLTLRNLAIACSPSIANVLTSPRCSPHVARIRKLWVDDASSRLISTMAQNLQHIRIEPDADKANLADFPPQLPCLQSSEIALNFDQRDSPLFITILSSLAEAASSTLEEICVTYAPLYISPLDSSLAPQTMVAVETAIVGCGGVPRIRWRLDVSRDREEFFNEFSVCLAKGMSKLHKYGRLIVERYSSDDEGMFSWVEQFSR</sequence>
<keyword evidence="2" id="KW-1185">Reference proteome</keyword>
<comment type="caution">
    <text evidence="1">The sequence shown here is derived from an EMBL/GenBank/DDBJ whole genome shotgun (WGS) entry which is preliminary data.</text>
</comment>
<dbReference type="EMBL" id="JACAZH010000001">
    <property type="protein sequence ID" value="KAF7376968.1"/>
    <property type="molecule type" value="Genomic_DNA"/>
</dbReference>
<proteinExistence type="predicted"/>